<dbReference type="AlphaFoldDB" id="A0A367LMR5"/>
<feature type="compositionally biased region" description="Basic and acidic residues" evidence="1">
    <location>
        <begin position="268"/>
        <end position="283"/>
    </location>
</feature>
<keyword evidence="3" id="KW-1185">Reference proteome</keyword>
<gene>
    <name evidence="2" type="ORF">L249_3500</name>
</gene>
<protein>
    <recommendedName>
        <fullName evidence="4">BTB domain-containing protein</fullName>
    </recommendedName>
</protein>
<dbReference type="OrthoDB" id="1022638at2759"/>
<evidence type="ECO:0000256" key="1">
    <source>
        <dbReference type="SAM" id="MobiDB-lite"/>
    </source>
</evidence>
<feature type="compositionally biased region" description="Pro residues" evidence="1">
    <location>
        <begin position="21"/>
        <end position="31"/>
    </location>
</feature>
<feature type="region of interest" description="Disordered" evidence="1">
    <location>
        <begin position="18"/>
        <end position="37"/>
    </location>
</feature>
<proteinExistence type="predicted"/>
<evidence type="ECO:0008006" key="4">
    <source>
        <dbReference type="Google" id="ProtNLM"/>
    </source>
</evidence>
<evidence type="ECO:0000313" key="3">
    <source>
        <dbReference type="Proteomes" id="UP000253664"/>
    </source>
</evidence>
<sequence length="283" mass="31278">MTTASKDARLLHRCLTNKSLPPIPRPAPPPTTTTTTTTTTVLVGSEKTRFKLDRDRLCAVSAFFHDRLGAGDGQLWLPAESAAAFGLLAQWLHESSSLDGVVALARARGSKAARELHWPLVSLHLLASRLHVHQLQDHAMDLLQDLYLACNWHVAPSLVAYLYTKCDVIPAVRIRRWVVAMVAAASDDEDDVGDETRTKFGSLPDFVDDYHLHLAGLARAGLDVRLKDPRRRIACNRLRNHGRRFAFRQCSFHVHRAAVGEGPCPHARGHDSCSADEDGKPVL</sequence>
<reference evidence="2 3" key="1">
    <citation type="journal article" date="2015" name="BMC Genomics">
        <title>Insights from the genome of Ophiocordyceps polyrhachis-furcata to pathogenicity and host specificity in insect fungi.</title>
        <authorList>
            <person name="Wichadakul D."/>
            <person name="Kobmoo N."/>
            <person name="Ingsriswang S."/>
            <person name="Tangphatsornruang S."/>
            <person name="Chantasingh D."/>
            <person name="Luangsa-ard J.J."/>
            <person name="Eurwilaichitr L."/>
        </authorList>
    </citation>
    <scope>NUCLEOTIDE SEQUENCE [LARGE SCALE GENOMIC DNA]</scope>
    <source>
        <strain evidence="2 3">BCC 54312</strain>
    </source>
</reference>
<dbReference type="STRING" id="1330021.A0A367LMR5"/>
<feature type="region of interest" description="Disordered" evidence="1">
    <location>
        <begin position="264"/>
        <end position="283"/>
    </location>
</feature>
<dbReference type="EMBL" id="LKCN02000002">
    <property type="protein sequence ID" value="RCI15681.1"/>
    <property type="molecule type" value="Genomic_DNA"/>
</dbReference>
<name>A0A367LMR5_9HYPO</name>
<accession>A0A367LMR5</accession>
<evidence type="ECO:0000313" key="2">
    <source>
        <dbReference type="EMBL" id="RCI15681.1"/>
    </source>
</evidence>
<dbReference type="Proteomes" id="UP000253664">
    <property type="component" value="Unassembled WGS sequence"/>
</dbReference>
<comment type="caution">
    <text evidence="2">The sequence shown here is derived from an EMBL/GenBank/DDBJ whole genome shotgun (WGS) entry which is preliminary data.</text>
</comment>
<organism evidence="2 3">
    <name type="scientific">Ophiocordyceps polyrhachis-furcata BCC 54312</name>
    <dbReference type="NCBI Taxonomy" id="1330021"/>
    <lineage>
        <taxon>Eukaryota</taxon>
        <taxon>Fungi</taxon>
        <taxon>Dikarya</taxon>
        <taxon>Ascomycota</taxon>
        <taxon>Pezizomycotina</taxon>
        <taxon>Sordariomycetes</taxon>
        <taxon>Hypocreomycetidae</taxon>
        <taxon>Hypocreales</taxon>
        <taxon>Ophiocordycipitaceae</taxon>
        <taxon>Ophiocordyceps</taxon>
    </lineage>
</organism>